<keyword evidence="3" id="KW-1185">Reference proteome</keyword>
<evidence type="ECO:0000313" key="3">
    <source>
        <dbReference type="Proteomes" id="UP000051295"/>
    </source>
</evidence>
<dbReference type="PATRIC" id="fig|1641875.4.peg.1459"/>
<protein>
    <submittedName>
        <fullName evidence="2">Uncharacterized protein</fullName>
    </submittedName>
</protein>
<reference evidence="2 3" key="1">
    <citation type="submission" date="2015-04" db="EMBL/GenBank/DDBJ databases">
        <title>The draft genome sequence of Roseovarius sp.R12b.</title>
        <authorList>
            <person name="Li G."/>
            <person name="Lai Q."/>
            <person name="Shao Z."/>
            <person name="Yan P."/>
        </authorList>
    </citation>
    <scope>NUCLEOTIDE SEQUENCE [LARGE SCALE GENOMIC DNA]</scope>
    <source>
        <strain evidence="2 3">R12B</strain>
    </source>
</reference>
<proteinExistence type="predicted"/>
<dbReference type="Proteomes" id="UP000051295">
    <property type="component" value="Unassembled WGS sequence"/>
</dbReference>
<comment type="caution">
    <text evidence="2">The sequence shown here is derived from an EMBL/GenBank/DDBJ whole genome shotgun (WGS) entry which is preliminary data.</text>
</comment>
<gene>
    <name evidence="2" type="ORF">XM53_01845</name>
</gene>
<evidence type="ECO:0000313" key="2">
    <source>
        <dbReference type="EMBL" id="KRS14485.1"/>
    </source>
</evidence>
<feature type="signal peptide" evidence="1">
    <location>
        <begin position="1"/>
        <end position="23"/>
    </location>
</feature>
<keyword evidence="1" id="KW-0732">Signal</keyword>
<dbReference type="EMBL" id="LAXJ01000002">
    <property type="protein sequence ID" value="KRS14485.1"/>
    <property type="molecule type" value="Genomic_DNA"/>
</dbReference>
<accession>A0A0T5P016</accession>
<name>A0A0T5P016_9RHOB</name>
<dbReference type="AlphaFoldDB" id="A0A0T5P016"/>
<organism evidence="2 3">
    <name type="scientific">Roseovarius atlanticus</name>
    <dbReference type="NCBI Taxonomy" id="1641875"/>
    <lineage>
        <taxon>Bacteria</taxon>
        <taxon>Pseudomonadati</taxon>
        <taxon>Pseudomonadota</taxon>
        <taxon>Alphaproteobacteria</taxon>
        <taxon>Rhodobacterales</taxon>
        <taxon>Roseobacteraceae</taxon>
        <taxon>Roseovarius</taxon>
    </lineage>
</organism>
<feature type="chain" id="PRO_5006664103" evidence="1">
    <location>
        <begin position="24"/>
        <end position="110"/>
    </location>
</feature>
<evidence type="ECO:0000256" key="1">
    <source>
        <dbReference type="SAM" id="SignalP"/>
    </source>
</evidence>
<sequence>MKKFLATTCAVAFGAFVPIQATAQVAPVQNGPPLAAGETATEYATRVNACGGAQLLGATFAQGGSLVQARCASAGMGMGASPAAAAAAAAGAGALLIIALDGSSSTTTSQ</sequence>